<name>A6GJS1_9BACT</name>
<gene>
    <name evidence="2" type="ORF">PPSIR1_24079</name>
</gene>
<accession>A6GJS1</accession>
<organism evidence="2 3">
    <name type="scientific">Plesiocystis pacifica SIR-1</name>
    <dbReference type="NCBI Taxonomy" id="391625"/>
    <lineage>
        <taxon>Bacteria</taxon>
        <taxon>Pseudomonadati</taxon>
        <taxon>Myxococcota</taxon>
        <taxon>Polyangia</taxon>
        <taxon>Nannocystales</taxon>
        <taxon>Nannocystaceae</taxon>
        <taxon>Plesiocystis</taxon>
    </lineage>
</organism>
<dbReference type="STRING" id="391625.PPSIR1_24079"/>
<dbReference type="EMBL" id="ABCS01000166">
    <property type="protein sequence ID" value="EDM73874.1"/>
    <property type="molecule type" value="Genomic_DNA"/>
</dbReference>
<protein>
    <submittedName>
        <fullName evidence="2">Uncharacterized protein</fullName>
    </submittedName>
</protein>
<dbReference type="AlphaFoldDB" id="A6GJS1"/>
<evidence type="ECO:0000256" key="1">
    <source>
        <dbReference type="SAM" id="MobiDB-lite"/>
    </source>
</evidence>
<feature type="region of interest" description="Disordered" evidence="1">
    <location>
        <begin position="1"/>
        <end position="21"/>
    </location>
</feature>
<proteinExistence type="predicted"/>
<comment type="caution">
    <text evidence="2">The sequence shown here is derived from an EMBL/GenBank/DDBJ whole genome shotgun (WGS) entry which is preliminary data.</text>
</comment>
<reference evidence="2 3" key="1">
    <citation type="submission" date="2007-06" db="EMBL/GenBank/DDBJ databases">
        <authorList>
            <person name="Shimkets L."/>
            <person name="Ferriera S."/>
            <person name="Johnson J."/>
            <person name="Kravitz S."/>
            <person name="Beeson K."/>
            <person name="Sutton G."/>
            <person name="Rogers Y.-H."/>
            <person name="Friedman R."/>
            <person name="Frazier M."/>
            <person name="Venter J.C."/>
        </authorList>
    </citation>
    <scope>NUCLEOTIDE SEQUENCE [LARGE SCALE GENOMIC DNA]</scope>
    <source>
        <strain evidence="2 3">SIR-1</strain>
    </source>
</reference>
<dbReference type="Proteomes" id="UP000005801">
    <property type="component" value="Unassembled WGS sequence"/>
</dbReference>
<evidence type="ECO:0000313" key="3">
    <source>
        <dbReference type="Proteomes" id="UP000005801"/>
    </source>
</evidence>
<keyword evidence="3" id="KW-1185">Reference proteome</keyword>
<evidence type="ECO:0000313" key="2">
    <source>
        <dbReference type="EMBL" id="EDM73874.1"/>
    </source>
</evidence>
<sequence length="21" mass="2203">MKTKTKTKAGSFRVLGTGGSF</sequence>